<feature type="signal peptide" evidence="1">
    <location>
        <begin position="1"/>
        <end position="23"/>
    </location>
</feature>
<accession>A0A4Q1SJW0</accession>
<keyword evidence="4" id="KW-1185">Reference proteome</keyword>
<comment type="caution">
    <text evidence="3">The sequence shown here is derived from an EMBL/GenBank/DDBJ whole genome shotgun (WGS) entry which is preliminary data.</text>
</comment>
<dbReference type="RefSeq" id="WP_129207737.1">
    <property type="nucleotide sequence ID" value="NZ_BMGU01000001.1"/>
</dbReference>
<evidence type="ECO:0000259" key="2">
    <source>
        <dbReference type="Pfam" id="PF22422"/>
    </source>
</evidence>
<organism evidence="3 4">
    <name type="scientific">Silvibacterium dinghuense</name>
    <dbReference type="NCBI Taxonomy" id="1560006"/>
    <lineage>
        <taxon>Bacteria</taxon>
        <taxon>Pseudomonadati</taxon>
        <taxon>Acidobacteriota</taxon>
        <taxon>Terriglobia</taxon>
        <taxon>Terriglobales</taxon>
        <taxon>Acidobacteriaceae</taxon>
        <taxon>Silvibacterium</taxon>
    </lineage>
</organism>
<dbReference type="Pfam" id="PF22422">
    <property type="entry name" value="MGH1-like_GH"/>
    <property type="match status" value="1"/>
</dbReference>
<sequence length="838" mass="91436">MLKAVLYPSLFLAGALASSFASGQTSALPAPDNFVSSTPAGGLSIARETVAGKPFSVLGPRGALLGEQDGRYEAWIFPWKIFSGMRITANMQDYPVPIDVNDHAAWIDVQPERTIITYSHANFTVRQIMVAPKQATDGAGVNVYYQIEAVRPMTLTFSFEPIMQRMWPAMSDDKPSPEWVVTQGGSGYYILHGNTPEYAGALAMPGAESGILPPYQERAAAWPLQFVLHFDPKKDAGKLFPLLMTVASDANAATKEALGQKLTALDASASADYRANADYYRKFVDTHASLDSPDANLNAAFSWAEVAIDQLRVLSMDRKEEALTAGFVGSGDAARPGFGWFFGRDALWSLYAVNSYGDFDTTKREIEFLLHRQSPEGKIMHEWSQTATLVDWKSLPYEYASADATELLPMAMDDYLNISGDAAFIRSHWDQIAKAWSFETSHDSADGIYNNSQGSGWVESWIPSMPQQEIYMAALDEQASLAFSRLAEATGHGDLAAQARERAGKIRATIEKEYYLPEQKFYAFSHNADGTTDNTATIFPAVTWWDGDAALAQPQAMLDRWASAEFSTDWGTRILSDKTSFYDPISYHQGSVWPLFTGWVSVAEYRAGRPLSGYAHLMQNANLTWAQDLGATTELLSGQFYQVLGRSTAHQLWSSAMVVSPILRGMFGLGWNAADHTISVAPQLPAAWDHATLRNLPLGEGKVDLSFTRRGQTLLVTASGSAGVKLISPVAGAKVAGATVMLPLPAVEAGIRSELPPFGDETRQLKVLNEEWSGHTLTLTLAAQSGSTQQLDLRVNDLKVKPASGDAKIGEEKDGVYPLSVPFSGGDGYVTKTVTIRW</sequence>
<feature type="chain" id="PRO_5020799340" evidence="1">
    <location>
        <begin position="24"/>
        <end position="838"/>
    </location>
</feature>
<evidence type="ECO:0000256" key="1">
    <source>
        <dbReference type="SAM" id="SignalP"/>
    </source>
</evidence>
<dbReference type="GO" id="GO:0005975">
    <property type="term" value="P:carbohydrate metabolic process"/>
    <property type="evidence" value="ECO:0007669"/>
    <property type="project" value="InterPro"/>
</dbReference>
<dbReference type="InterPro" id="IPR008928">
    <property type="entry name" value="6-hairpin_glycosidase_sf"/>
</dbReference>
<protein>
    <submittedName>
        <fullName evidence="3">Glycogen debranching protein</fullName>
    </submittedName>
</protein>
<dbReference type="Gene3D" id="1.50.10.10">
    <property type="match status" value="1"/>
</dbReference>
<proteinExistence type="predicted"/>
<dbReference type="InterPro" id="IPR054491">
    <property type="entry name" value="MGH1-like_GH"/>
</dbReference>
<evidence type="ECO:0000313" key="4">
    <source>
        <dbReference type="Proteomes" id="UP000290253"/>
    </source>
</evidence>
<keyword evidence="1" id="KW-0732">Signal</keyword>
<evidence type="ECO:0000313" key="3">
    <source>
        <dbReference type="EMBL" id="RXS97958.1"/>
    </source>
</evidence>
<dbReference type="AlphaFoldDB" id="A0A4Q1SJW0"/>
<dbReference type="InterPro" id="IPR012341">
    <property type="entry name" value="6hp_glycosidase-like_sf"/>
</dbReference>
<reference evidence="3 4" key="1">
    <citation type="journal article" date="2016" name="Int. J. Syst. Evol. Microbiol.">
        <title>Acidipila dinghuensis sp. nov., an acidobacterium isolated from forest soil.</title>
        <authorList>
            <person name="Jiang Y.W."/>
            <person name="Wang J."/>
            <person name="Chen M.H."/>
            <person name="Lv Y.Y."/>
            <person name="Qiu L.H."/>
        </authorList>
    </citation>
    <scope>NUCLEOTIDE SEQUENCE [LARGE SCALE GENOMIC DNA]</scope>
    <source>
        <strain evidence="3 4">DHOF10</strain>
    </source>
</reference>
<gene>
    <name evidence="3" type="ORF">ESZ00_08930</name>
</gene>
<dbReference type="EMBL" id="SDMK01000001">
    <property type="protein sequence ID" value="RXS97958.1"/>
    <property type="molecule type" value="Genomic_DNA"/>
</dbReference>
<name>A0A4Q1SJW0_9BACT</name>
<dbReference type="Proteomes" id="UP000290253">
    <property type="component" value="Unassembled WGS sequence"/>
</dbReference>
<feature type="domain" description="Mannosylglycerate hydrolase MGH1-like glycoside hydrolase" evidence="2">
    <location>
        <begin position="479"/>
        <end position="598"/>
    </location>
</feature>
<dbReference type="OrthoDB" id="9759959at2"/>
<dbReference type="SUPFAM" id="SSF48208">
    <property type="entry name" value="Six-hairpin glycosidases"/>
    <property type="match status" value="1"/>
</dbReference>